<organism evidence="2 3">
    <name type="scientific">Ferrimonas lipolytica</name>
    <dbReference type="NCBI Taxonomy" id="2724191"/>
    <lineage>
        <taxon>Bacteria</taxon>
        <taxon>Pseudomonadati</taxon>
        <taxon>Pseudomonadota</taxon>
        <taxon>Gammaproteobacteria</taxon>
        <taxon>Alteromonadales</taxon>
        <taxon>Ferrimonadaceae</taxon>
        <taxon>Ferrimonas</taxon>
    </lineage>
</organism>
<dbReference type="EMBL" id="CP051180">
    <property type="protein sequence ID" value="QIZ78289.1"/>
    <property type="molecule type" value="Genomic_DNA"/>
</dbReference>
<dbReference type="InterPro" id="IPR016181">
    <property type="entry name" value="Acyl_CoA_acyltransferase"/>
</dbReference>
<sequence>MIEATQCRLRPLETTDVEVFYHWLQDRDVTRYSVTQFTKPQSKGALIQWLASINEQRNAVSLGIECKHSNRLIGYAGLVGISDINHSAEYFILIGDKQYWGRGIATEVTRMVTQYGFSSLNLHRVELTAFTTNPAAQRAYEKAGFQHEGVLRQSGYRDGAYHDKVMMAALANEWNNDQ</sequence>
<reference evidence="2 3" key="1">
    <citation type="submission" date="2020-04" db="EMBL/GenBank/DDBJ databases">
        <title>Ferrimonas sp. S7 isolated from sea water.</title>
        <authorList>
            <person name="Bae S.S."/>
            <person name="Baek K."/>
        </authorList>
    </citation>
    <scope>NUCLEOTIDE SEQUENCE [LARGE SCALE GENOMIC DNA]</scope>
    <source>
        <strain evidence="2 3">S7</strain>
    </source>
</reference>
<evidence type="ECO:0000313" key="2">
    <source>
        <dbReference type="EMBL" id="QIZ78289.1"/>
    </source>
</evidence>
<evidence type="ECO:0000313" key="3">
    <source>
        <dbReference type="Proteomes" id="UP000501602"/>
    </source>
</evidence>
<keyword evidence="3" id="KW-1185">Reference proteome</keyword>
<dbReference type="InterPro" id="IPR000182">
    <property type="entry name" value="GNAT_dom"/>
</dbReference>
<dbReference type="PANTHER" id="PTHR43415">
    <property type="entry name" value="SPERMIDINE N(1)-ACETYLTRANSFERASE"/>
    <property type="match status" value="1"/>
</dbReference>
<feature type="domain" description="N-acetyltransferase" evidence="1">
    <location>
        <begin position="7"/>
        <end position="172"/>
    </location>
</feature>
<dbReference type="AlphaFoldDB" id="A0A6H1UI32"/>
<gene>
    <name evidence="2" type="ORF">HER31_16135</name>
</gene>
<accession>A0A6H1UI32</accession>
<dbReference type="Pfam" id="PF13302">
    <property type="entry name" value="Acetyltransf_3"/>
    <property type="match status" value="1"/>
</dbReference>
<dbReference type="KEGG" id="fes:HER31_16135"/>
<protein>
    <submittedName>
        <fullName evidence="2">GNAT family N-acetyltransferase</fullName>
    </submittedName>
</protein>
<dbReference type="PANTHER" id="PTHR43415:SF3">
    <property type="entry name" value="GNAT-FAMILY ACETYLTRANSFERASE"/>
    <property type="match status" value="1"/>
</dbReference>
<evidence type="ECO:0000259" key="1">
    <source>
        <dbReference type="PROSITE" id="PS51186"/>
    </source>
</evidence>
<keyword evidence="2" id="KW-0808">Transferase</keyword>
<proteinExistence type="predicted"/>
<dbReference type="RefSeq" id="WP_168662111.1">
    <property type="nucleotide sequence ID" value="NZ_CP051180.1"/>
</dbReference>
<dbReference type="Proteomes" id="UP000501602">
    <property type="component" value="Chromosome"/>
</dbReference>
<dbReference type="PROSITE" id="PS51186">
    <property type="entry name" value="GNAT"/>
    <property type="match status" value="1"/>
</dbReference>
<dbReference type="GO" id="GO:0016747">
    <property type="term" value="F:acyltransferase activity, transferring groups other than amino-acyl groups"/>
    <property type="evidence" value="ECO:0007669"/>
    <property type="project" value="InterPro"/>
</dbReference>
<name>A0A6H1UI32_9GAMM</name>
<dbReference type="SUPFAM" id="SSF55729">
    <property type="entry name" value="Acyl-CoA N-acyltransferases (Nat)"/>
    <property type="match status" value="1"/>
</dbReference>
<dbReference type="Gene3D" id="3.40.630.30">
    <property type="match status" value="1"/>
</dbReference>